<dbReference type="AlphaFoldDB" id="A0A1X1DBV7"/>
<dbReference type="PANTHER" id="PTHR30160:SF1">
    <property type="entry name" value="LIPOPOLYSACCHARIDE 1,2-N-ACETYLGLUCOSAMINETRANSFERASE-RELATED"/>
    <property type="match status" value="1"/>
</dbReference>
<dbReference type="InterPro" id="IPR002201">
    <property type="entry name" value="Glyco_trans_9"/>
</dbReference>
<evidence type="ECO:0000256" key="1">
    <source>
        <dbReference type="ARBA" id="ARBA00022676"/>
    </source>
</evidence>
<evidence type="ECO:0000313" key="4">
    <source>
        <dbReference type="Proteomes" id="UP000193104"/>
    </source>
</evidence>
<dbReference type="InterPro" id="IPR051199">
    <property type="entry name" value="LPS_LOS_Heptosyltrfase"/>
</dbReference>
<organism evidence="3 4">
    <name type="scientific">Pantoea wallisii</name>
    <dbReference type="NCBI Taxonomy" id="1076551"/>
    <lineage>
        <taxon>Bacteria</taxon>
        <taxon>Pseudomonadati</taxon>
        <taxon>Pseudomonadota</taxon>
        <taxon>Gammaproteobacteria</taxon>
        <taxon>Enterobacterales</taxon>
        <taxon>Erwiniaceae</taxon>
        <taxon>Pantoea</taxon>
    </lineage>
</organism>
<dbReference type="Gene3D" id="3.40.50.2000">
    <property type="entry name" value="Glycogen Phosphorylase B"/>
    <property type="match status" value="2"/>
</dbReference>
<dbReference type="GO" id="GO:0008713">
    <property type="term" value="F:ADP-heptose-lipopolysaccharide heptosyltransferase activity"/>
    <property type="evidence" value="ECO:0007669"/>
    <property type="project" value="TreeGrafter"/>
</dbReference>
<dbReference type="GO" id="GO:0005829">
    <property type="term" value="C:cytosol"/>
    <property type="evidence" value="ECO:0007669"/>
    <property type="project" value="TreeGrafter"/>
</dbReference>
<keyword evidence="4" id="KW-1185">Reference proteome</keyword>
<dbReference type="EMBL" id="MLFS01000011">
    <property type="protein sequence ID" value="ORM74108.1"/>
    <property type="molecule type" value="Genomic_DNA"/>
</dbReference>
<dbReference type="SUPFAM" id="SSF53756">
    <property type="entry name" value="UDP-Glycosyltransferase/glycogen phosphorylase"/>
    <property type="match status" value="1"/>
</dbReference>
<gene>
    <name evidence="3" type="ORF">HA48_05885</name>
</gene>
<proteinExistence type="predicted"/>
<evidence type="ECO:0000313" key="3">
    <source>
        <dbReference type="EMBL" id="ORM74108.1"/>
    </source>
</evidence>
<dbReference type="CDD" id="cd03789">
    <property type="entry name" value="GT9_LPS_heptosyltransferase"/>
    <property type="match status" value="1"/>
</dbReference>
<keyword evidence="1" id="KW-0328">Glycosyltransferase</keyword>
<dbReference type="RefSeq" id="WP_128600212.1">
    <property type="nucleotide sequence ID" value="NZ_MLFS01000011.1"/>
</dbReference>
<dbReference type="Proteomes" id="UP000193104">
    <property type="component" value="Unassembled WGS sequence"/>
</dbReference>
<evidence type="ECO:0000256" key="2">
    <source>
        <dbReference type="ARBA" id="ARBA00022679"/>
    </source>
</evidence>
<sequence length="339" mass="37863">MKILIIRRDNIGDLILTTPLIASLAEKFNVKIDVLVNTYNQSVLENNPHIGRIHIYSKLHHRKHGQSALSVIMRRIKTYIDIRFARYDVAIIAREGFTKRQLHWAKISGAKRTIAFGNDASGSITDAIGKTQDKRHIVELLADLAKPLGAYSEPGPLELYVSEDELTSIAQKIAAPQDIPVYGLQISARKPLQQWQAEKFVELAHRISQREKCHFLLFWSPGSADNKEHPGDDEKAQRIMSACKDISITPVATKNLRELMAAMTLCDQILTSDGGALHIAAGVGVPVVAMFGNSDAWFWGPWGVPHETLEAPDRNVNLLSVDAVDERFIQLRRRVLAAE</sequence>
<dbReference type="PANTHER" id="PTHR30160">
    <property type="entry name" value="TETRAACYLDISACCHARIDE 4'-KINASE-RELATED"/>
    <property type="match status" value="1"/>
</dbReference>
<name>A0A1X1DBV7_9GAMM</name>
<protein>
    <submittedName>
        <fullName evidence="3">Glycosyl transferase</fullName>
    </submittedName>
</protein>
<keyword evidence="2 3" id="KW-0808">Transferase</keyword>
<comment type="caution">
    <text evidence="3">The sequence shown here is derived from an EMBL/GenBank/DDBJ whole genome shotgun (WGS) entry which is preliminary data.</text>
</comment>
<dbReference type="STRING" id="1076551.HA48_05885"/>
<dbReference type="Pfam" id="PF01075">
    <property type="entry name" value="Glyco_transf_9"/>
    <property type="match status" value="1"/>
</dbReference>
<accession>A0A1X1DBV7</accession>
<dbReference type="GO" id="GO:0009244">
    <property type="term" value="P:lipopolysaccharide core region biosynthetic process"/>
    <property type="evidence" value="ECO:0007669"/>
    <property type="project" value="TreeGrafter"/>
</dbReference>
<reference evidence="3 4" key="1">
    <citation type="journal article" date="2017" name="Antonie Van Leeuwenhoek">
        <title>Phylogenomic resolution of the bacterial genus Pantoea and its relationship with Erwinia and Tatumella.</title>
        <authorList>
            <person name="Palmer M."/>
            <person name="Steenkamp E.T."/>
            <person name="Coetzee M.P."/>
            <person name="Chan W.Y."/>
            <person name="van Zyl E."/>
            <person name="De Maayer P."/>
            <person name="Coutinho T.A."/>
            <person name="Blom J."/>
            <person name="Smits T.H."/>
            <person name="Duffy B."/>
            <person name="Venter S.N."/>
        </authorList>
    </citation>
    <scope>NUCLEOTIDE SEQUENCE [LARGE SCALE GENOMIC DNA]</scope>
    <source>
        <strain evidence="3 4">LMG 26277</strain>
    </source>
</reference>
<dbReference type="OrthoDB" id="9797795at2"/>